<dbReference type="OrthoDB" id="9770450at2"/>
<dbReference type="Proteomes" id="UP000265562">
    <property type="component" value="Chromosome"/>
</dbReference>
<proteinExistence type="predicted"/>
<evidence type="ECO:0000313" key="2">
    <source>
        <dbReference type="Proteomes" id="UP000265562"/>
    </source>
</evidence>
<organism evidence="1 2">
    <name type="scientific">Lachnoanaerobaculum umeaense</name>
    <dbReference type="NCBI Taxonomy" id="617123"/>
    <lineage>
        <taxon>Bacteria</taxon>
        <taxon>Bacillati</taxon>
        <taxon>Bacillota</taxon>
        <taxon>Clostridia</taxon>
        <taxon>Lachnospirales</taxon>
        <taxon>Lachnospiraceae</taxon>
        <taxon>Lachnoanaerobaculum</taxon>
    </lineage>
</organism>
<dbReference type="GO" id="GO:0005198">
    <property type="term" value="F:structural molecule activity"/>
    <property type="evidence" value="ECO:0007669"/>
    <property type="project" value="InterPro"/>
</dbReference>
<name>A0A385Q1G5_9FIRM</name>
<dbReference type="NCBIfam" id="TIGR01539">
    <property type="entry name" value="portal_lambda"/>
    <property type="match status" value="1"/>
</dbReference>
<keyword evidence="2" id="KW-1185">Reference proteome</keyword>
<dbReference type="KEGG" id="lua:D4A81_09895"/>
<dbReference type="GO" id="GO:0019068">
    <property type="term" value="P:virion assembly"/>
    <property type="evidence" value="ECO:0007669"/>
    <property type="project" value="InterPro"/>
</dbReference>
<dbReference type="EMBL" id="CP032364">
    <property type="protein sequence ID" value="AYB00221.1"/>
    <property type="molecule type" value="Genomic_DNA"/>
</dbReference>
<accession>A0A385Q1G5</accession>
<dbReference type="InterPro" id="IPR006429">
    <property type="entry name" value="Phage_lambda_portal"/>
</dbReference>
<dbReference type="Pfam" id="PF05136">
    <property type="entry name" value="Phage_portal_2"/>
    <property type="match status" value="1"/>
</dbReference>
<protein>
    <submittedName>
        <fullName evidence="1">Phage portal protein</fullName>
    </submittedName>
</protein>
<dbReference type="RefSeq" id="WP_111524790.1">
    <property type="nucleotide sequence ID" value="NZ_CP032364.1"/>
</dbReference>
<reference evidence="1 2" key="1">
    <citation type="submission" date="2018-09" db="EMBL/GenBank/DDBJ databases">
        <title>Genome sequencing of Lachnoanaerobaculum umeaense DSM 23576.</title>
        <authorList>
            <person name="Kook J.-K."/>
            <person name="Park S.-N."/>
            <person name="Lim Y.K."/>
        </authorList>
    </citation>
    <scope>NUCLEOTIDE SEQUENCE [LARGE SCALE GENOMIC DNA]</scope>
    <source>
        <strain evidence="2">DSM 23576 \ CCUG 58757</strain>
    </source>
</reference>
<sequence length="488" mass="55368">MNWLDNIIGFFSPAWAYKRQAFRTGLDEIRSGYYDSADSSRMNRNWTANNAPAVMTDSFSRDNIRARARDLERNSDIMNAILSAYNRNVVGEGFTLQARTDNEELNNKIEELWRVWTKKKNCDISKNQNLIQMLRMIERRKRVDGGVLIQKCYTDDGVLPLKLSCLEVDEIDKDVMSPHYEGNKVVDGVEVNEYGAAVGYHIRRYSKDGYLLEEPHFVKAEDMIFVFSKTRPSQVREMSDLNPTLLRVRDITEFMTAVSVKQRIEACMSVFIKKGAADELGRGIVKSNNQAGYDGKLLSPGMIKVLNPGESIDVVNPNGQAADATSYIKLQNQLLGAGQGLSYEATTRDMSQTNYSSARQGLIEDNLTYAEDRQLLGDLVDEIYEAFITCAVLSKKLDITDFLENKEKYFKHEWIQAGRRWIDPLKEASAMRLGMASGQKTFKQIAAENGKDWREQIEDMAEVIAYGNDLGIDLGHILYGIDSRRENG</sequence>
<evidence type="ECO:0000313" key="1">
    <source>
        <dbReference type="EMBL" id="AYB00221.1"/>
    </source>
</evidence>
<dbReference type="AlphaFoldDB" id="A0A385Q1G5"/>
<gene>
    <name evidence="1" type="ORF">D4A81_09895</name>
</gene>